<evidence type="ECO:0000256" key="2">
    <source>
        <dbReference type="SAM" id="MobiDB-lite"/>
    </source>
</evidence>
<dbReference type="VEuPathDB" id="TriTrypDB:TcIL3000_10_8260"/>
<feature type="region of interest" description="Disordered" evidence="2">
    <location>
        <begin position="206"/>
        <end position="231"/>
    </location>
</feature>
<proteinExistence type="predicted"/>
<sequence length="648" mass="74526">MVGIDPDIIEDEVDDIISLSNSSRGSSNGSLSNSPRNSGASSQIVKVTAMDAVSALAHFPLGSWERHVVEEKLRAVRRHERECALRAEMEKECTFKPSVCTSFRHGKDTGGDPTEAQSKRALVFKRLAQQAKERSIRIEQKRAEKEHEEMEALRNAFRPRVNAYEDNQRASDRRSSSAPVEERLLHYGKTIENSRKMLQEEKYRQEMKEMSGGSVTARKGHEGGSKDKREGDIAFRSRNFLLNRERERALAQKTLLEKHPFRPQICATSDAIDRERRSLCHKLDRGATLYAEGIHRKQRQQVEALRHQNRESSGLHKPVTSPLNNDWIYRGQHRALFEQDFVRRQELYQQVREQHRRDLAAVIEENERKAAEVPRIDKAMIEEQIERLYLGGQSPEKGTKKYKEAASKEECSFRPQLAPWTEHVLAQSKREPDFVKRLGSCSSYKRCESSNNIFESCSGDDVGTRSKNIRTIRPEEAEEFYSKQKQAVKEREAHLREQKQRLAMEELFACTFRPKTTADEYFQRRRRALSPEKQQEQQVEACVLGVKAYLQRQAEAKRQRKELQERYENIGRVSSRGRRSSTVIKPFNLSSGRVSRTQGVGSARDLSGVSDVREDSTGYRHIDPHSIHRVACGAGRRNSLSPLRCSPR</sequence>
<gene>
    <name evidence="3" type="ORF">TCIL3000_10_8260</name>
</gene>
<organism evidence="3">
    <name type="scientific">Trypanosoma congolense (strain IL3000)</name>
    <dbReference type="NCBI Taxonomy" id="1068625"/>
    <lineage>
        <taxon>Eukaryota</taxon>
        <taxon>Discoba</taxon>
        <taxon>Euglenozoa</taxon>
        <taxon>Kinetoplastea</taxon>
        <taxon>Metakinetoplastina</taxon>
        <taxon>Trypanosomatida</taxon>
        <taxon>Trypanosomatidae</taxon>
        <taxon>Trypanosoma</taxon>
        <taxon>Nannomonas</taxon>
    </lineage>
</organism>
<feature type="region of interest" description="Disordered" evidence="2">
    <location>
        <begin position="19"/>
        <end position="39"/>
    </location>
</feature>
<dbReference type="PANTHER" id="PTHR37028">
    <property type="entry name" value="UNNAMED PRODUCT-RELATED"/>
    <property type="match status" value="1"/>
</dbReference>
<keyword evidence="1" id="KW-0175">Coiled coil</keyword>
<evidence type="ECO:0000313" key="3">
    <source>
        <dbReference type="EMBL" id="CCC94050.1"/>
    </source>
</evidence>
<dbReference type="EMBL" id="HE575323">
    <property type="protein sequence ID" value="CCC94050.1"/>
    <property type="molecule type" value="Genomic_DNA"/>
</dbReference>
<feature type="compositionally biased region" description="Basic and acidic residues" evidence="2">
    <location>
        <begin position="219"/>
        <end position="231"/>
    </location>
</feature>
<accession>G0UXD3</accession>
<name>G0UXD3_TRYCI</name>
<reference evidence="3" key="1">
    <citation type="journal article" date="2012" name="Proc. Natl. Acad. Sci. U.S.A.">
        <title>Antigenic diversity is generated by distinct evolutionary mechanisms in African trypanosome species.</title>
        <authorList>
            <person name="Jackson A.P."/>
            <person name="Berry A."/>
            <person name="Aslett M."/>
            <person name="Allison H.C."/>
            <person name="Burton P."/>
            <person name="Vavrova-Anderson J."/>
            <person name="Brown R."/>
            <person name="Browne H."/>
            <person name="Corton N."/>
            <person name="Hauser H."/>
            <person name="Gamble J."/>
            <person name="Gilderthorp R."/>
            <person name="Marcello L."/>
            <person name="McQuillan J."/>
            <person name="Otto T.D."/>
            <person name="Quail M.A."/>
            <person name="Sanders M.J."/>
            <person name="van Tonder A."/>
            <person name="Ginger M.L."/>
            <person name="Field M.C."/>
            <person name="Barry J.D."/>
            <person name="Hertz-Fowler C."/>
            <person name="Berriman M."/>
        </authorList>
    </citation>
    <scope>NUCLEOTIDE SEQUENCE</scope>
    <source>
        <strain evidence="3">IL3000</strain>
    </source>
</reference>
<protein>
    <submittedName>
        <fullName evidence="3">Uncharacterized protein TCIL3000_10_8260</fullName>
    </submittedName>
</protein>
<feature type="coiled-coil region" evidence="1">
    <location>
        <begin position="128"/>
        <end position="156"/>
    </location>
</feature>
<feature type="coiled-coil region" evidence="1">
    <location>
        <begin position="546"/>
        <end position="573"/>
    </location>
</feature>
<dbReference type="AlphaFoldDB" id="G0UXD3"/>
<dbReference type="PANTHER" id="PTHR37028:SF8">
    <property type="entry name" value="200 KDA ANTIGEN P200"/>
    <property type="match status" value="1"/>
</dbReference>
<evidence type="ECO:0000256" key="1">
    <source>
        <dbReference type="SAM" id="Coils"/>
    </source>
</evidence>
<feature type="compositionally biased region" description="Low complexity" evidence="2">
    <location>
        <begin position="19"/>
        <end position="38"/>
    </location>
</feature>